<dbReference type="Gene3D" id="2.40.128.150">
    <property type="entry name" value="Cysteine proteinases"/>
    <property type="match status" value="1"/>
</dbReference>
<sequence length="295" mass="33011">MNTPIDVAGYLKRLDVRAPETPTLDGLFALQRGHAERVYYENLDIQLGRPTTLDPAESVARIVSGRGGYCFHINGAFAVLLEALGYRVRRHVADVRFTRELDVANTPVLSGNHMTLTVEVEGGSWLVDGGLGDAIHEPLPLRAGRYRQGPFAYRFAPWDRSPTGWRFEHDPGVRSFESMVFTTEPTTLDVFETMHKELSNAADSRFVRTLTVQRRDAAGVDVLRGVRLTRIDADGRRDSVLRTRQDWFACVTGYFGLDLGGFDADEQDALWRRAQPPADRDATIPSARSRTTVHP</sequence>
<evidence type="ECO:0000313" key="4">
    <source>
        <dbReference type="Proteomes" id="UP000282674"/>
    </source>
</evidence>
<proteinExistence type="inferred from homology"/>
<dbReference type="SUPFAM" id="SSF54001">
    <property type="entry name" value="Cysteine proteinases"/>
    <property type="match status" value="1"/>
</dbReference>
<organism evidence="3 4">
    <name type="scientific">Actinomadura harenae</name>
    <dbReference type="NCBI Taxonomy" id="2483351"/>
    <lineage>
        <taxon>Bacteria</taxon>
        <taxon>Bacillati</taxon>
        <taxon>Actinomycetota</taxon>
        <taxon>Actinomycetes</taxon>
        <taxon>Streptosporangiales</taxon>
        <taxon>Thermomonosporaceae</taxon>
        <taxon>Actinomadura</taxon>
    </lineage>
</organism>
<dbReference type="PANTHER" id="PTHR11786:SF0">
    <property type="entry name" value="ARYLAMINE N-ACETYLTRANSFERASE 4-RELATED"/>
    <property type="match status" value="1"/>
</dbReference>
<evidence type="ECO:0000313" key="3">
    <source>
        <dbReference type="EMBL" id="RMI37071.1"/>
    </source>
</evidence>
<name>A0A3M2LI18_9ACTN</name>
<accession>A0A3M2LI18</accession>
<dbReference type="AlphaFoldDB" id="A0A3M2LI18"/>
<gene>
    <name evidence="3" type="ORF">EBO15_36915</name>
</gene>
<dbReference type="GO" id="GO:0016407">
    <property type="term" value="F:acetyltransferase activity"/>
    <property type="evidence" value="ECO:0007669"/>
    <property type="project" value="InterPro"/>
</dbReference>
<feature type="region of interest" description="Disordered" evidence="2">
    <location>
        <begin position="273"/>
        <end position="295"/>
    </location>
</feature>
<keyword evidence="4" id="KW-1185">Reference proteome</keyword>
<comment type="caution">
    <text evidence="3">The sequence shown here is derived from an EMBL/GenBank/DDBJ whole genome shotgun (WGS) entry which is preliminary data.</text>
</comment>
<protein>
    <submittedName>
        <fullName evidence="3">Arylamine N-acetyltransferase</fullName>
    </submittedName>
</protein>
<comment type="similarity">
    <text evidence="1">Belongs to the arylamine N-acetyltransferase family.</text>
</comment>
<dbReference type="InterPro" id="IPR001447">
    <property type="entry name" value="Arylamine_N-AcTrfase"/>
</dbReference>
<reference evidence="3 4" key="1">
    <citation type="submission" date="2018-10" db="EMBL/GenBank/DDBJ databases">
        <title>Isolation from soil.</title>
        <authorList>
            <person name="Hu J."/>
        </authorList>
    </citation>
    <scope>NUCLEOTIDE SEQUENCE [LARGE SCALE GENOMIC DNA]</scope>
    <source>
        <strain evidence="3 4">NEAU-Ht49</strain>
    </source>
</reference>
<keyword evidence="3" id="KW-0808">Transferase</keyword>
<dbReference type="PANTHER" id="PTHR11786">
    <property type="entry name" value="N-HYDROXYARYLAMINE O-ACETYLTRANSFERASE"/>
    <property type="match status" value="1"/>
</dbReference>
<dbReference type="Pfam" id="PF00797">
    <property type="entry name" value="Acetyltransf_2"/>
    <property type="match status" value="1"/>
</dbReference>
<dbReference type="OrthoDB" id="7181050at2"/>
<evidence type="ECO:0000256" key="1">
    <source>
        <dbReference type="ARBA" id="ARBA00006547"/>
    </source>
</evidence>
<evidence type="ECO:0000256" key="2">
    <source>
        <dbReference type="SAM" id="MobiDB-lite"/>
    </source>
</evidence>
<feature type="compositionally biased region" description="Polar residues" evidence="2">
    <location>
        <begin position="286"/>
        <end position="295"/>
    </location>
</feature>
<dbReference type="Proteomes" id="UP000282674">
    <property type="component" value="Unassembled WGS sequence"/>
</dbReference>
<dbReference type="RefSeq" id="WP_122199116.1">
    <property type="nucleotide sequence ID" value="NZ_JBHSKC010000002.1"/>
</dbReference>
<dbReference type="EMBL" id="RFFG01000117">
    <property type="protein sequence ID" value="RMI37071.1"/>
    <property type="molecule type" value="Genomic_DNA"/>
</dbReference>
<dbReference type="Gene3D" id="3.30.2140.10">
    <property type="entry name" value="Arylamine N-acetyltransferase"/>
    <property type="match status" value="1"/>
</dbReference>
<dbReference type="InterPro" id="IPR038765">
    <property type="entry name" value="Papain-like_cys_pep_sf"/>
</dbReference>